<dbReference type="Proteomes" id="UP000028492">
    <property type="component" value="Chromosome"/>
</dbReference>
<comment type="similarity">
    <text evidence="2">Belongs to the EamA transporter family.</text>
</comment>
<dbReference type="eggNOG" id="COG0697">
    <property type="taxonomic scope" value="Bacteria"/>
</dbReference>
<dbReference type="InterPro" id="IPR000620">
    <property type="entry name" value="EamA_dom"/>
</dbReference>
<protein>
    <submittedName>
        <fullName evidence="8">Conserved putative membrane protein</fullName>
    </submittedName>
</protein>
<dbReference type="Pfam" id="PF00892">
    <property type="entry name" value="EamA"/>
    <property type="match status" value="2"/>
</dbReference>
<dbReference type="InterPro" id="IPR050638">
    <property type="entry name" value="AA-Vitamin_Transporters"/>
</dbReference>
<feature type="transmembrane region" description="Helical" evidence="6">
    <location>
        <begin position="116"/>
        <end position="133"/>
    </location>
</feature>
<feature type="transmembrane region" description="Helical" evidence="6">
    <location>
        <begin position="168"/>
        <end position="187"/>
    </location>
</feature>
<evidence type="ECO:0000256" key="3">
    <source>
        <dbReference type="ARBA" id="ARBA00022692"/>
    </source>
</evidence>
<evidence type="ECO:0000256" key="4">
    <source>
        <dbReference type="ARBA" id="ARBA00022989"/>
    </source>
</evidence>
<accession>A0A075V4C1</accession>
<dbReference type="HOGENOM" id="CLU_056500_0_0_11"/>
<dbReference type="AlphaFoldDB" id="A0A075V4C1"/>
<evidence type="ECO:0000256" key="5">
    <source>
        <dbReference type="ARBA" id="ARBA00023136"/>
    </source>
</evidence>
<feature type="domain" description="EamA" evidence="7">
    <location>
        <begin position="171"/>
        <end position="303"/>
    </location>
</feature>
<gene>
    <name evidence="8" type="ORF">AJAP_24030</name>
</gene>
<feature type="domain" description="EamA" evidence="7">
    <location>
        <begin position="28"/>
        <end position="159"/>
    </location>
</feature>
<reference evidence="8 9" key="1">
    <citation type="journal article" date="2014" name="J. Biotechnol.">
        <title>Complete genome sequence of the actinobacterium Amycolatopsis japonica MG417-CF17(T) (=DSM 44213T) producing (S,S)-N,N'-ethylenediaminedisuccinic acid.</title>
        <authorList>
            <person name="Stegmann E."/>
            <person name="Albersmeier A."/>
            <person name="Spohn M."/>
            <person name="Gert H."/>
            <person name="Weber T."/>
            <person name="Wohlleben W."/>
            <person name="Kalinowski J."/>
            <person name="Ruckert C."/>
        </authorList>
    </citation>
    <scope>NUCLEOTIDE SEQUENCE [LARGE SCALE GENOMIC DNA]</scope>
    <source>
        <strain evidence="9">MG417-CF17 (DSM 44213)</strain>
    </source>
</reference>
<feature type="transmembrane region" description="Helical" evidence="6">
    <location>
        <begin position="264"/>
        <end position="282"/>
    </location>
</feature>
<keyword evidence="3 6" id="KW-0812">Transmembrane</keyword>
<evidence type="ECO:0000259" key="7">
    <source>
        <dbReference type="Pfam" id="PF00892"/>
    </source>
</evidence>
<evidence type="ECO:0000256" key="2">
    <source>
        <dbReference type="ARBA" id="ARBA00007362"/>
    </source>
</evidence>
<dbReference type="STRING" id="208439.AJAP_24030"/>
<feature type="transmembrane region" description="Helical" evidence="6">
    <location>
        <begin position="31"/>
        <end position="51"/>
    </location>
</feature>
<dbReference type="SUPFAM" id="SSF103481">
    <property type="entry name" value="Multidrug resistance efflux transporter EmrE"/>
    <property type="match status" value="2"/>
</dbReference>
<keyword evidence="5 6" id="KW-0472">Membrane</keyword>
<feature type="transmembrane region" description="Helical" evidence="6">
    <location>
        <begin position="145"/>
        <end position="162"/>
    </location>
</feature>
<feature type="transmembrane region" description="Helical" evidence="6">
    <location>
        <begin position="199"/>
        <end position="221"/>
    </location>
</feature>
<dbReference type="PANTHER" id="PTHR32322:SF2">
    <property type="entry name" value="EAMA DOMAIN-CONTAINING PROTEIN"/>
    <property type="match status" value="1"/>
</dbReference>
<name>A0A075V4C1_9PSEU</name>
<keyword evidence="9" id="KW-1185">Reference proteome</keyword>
<sequence length="309" mass="32290">MTRLVTLLPSDMRLDDSAIADRAVAVRSGTALAALGVLAFSFTFPATVWALKGFDPWTATGLRSVLAALVAGTCLRVFRVPLPRRDQWRGLAVVSLGCVLAFPILTTLALKTSSTAHSAVVIGLLPLATAVISSKLTGNRPSRRFWLAAAVGASAVVVFTVAQSGGGLSTADLFLFGALVLCAFGYAEGGRLAREMPGWQVIAWGLVLALPVTVSFAVFGLATEPLHVTGEGIAGLLYIALVSQFGGFLAWYRGMAEIGVARASQLQLAQPLLTLVWAVLLLGEHLPAAAPVTALIVVACIVVTQRSRT</sequence>
<organism evidence="8 9">
    <name type="scientific">Amycolatopsis japonica</name>
    <dbReference type="NCBI Taxonomy" id="208439"/>
    <lineage>
        <taxon>Bacteria</taxon>
        <taxon>Bacillati</taxon>
        <taxon>Actinomycetota</taxon>
        <taxon>Actinomycetes</taxon>
        <taxon>Pseudonocardiales</taxon>
        <taxon>Pseudonocardiaceae</taxon>
        <taxon>Amycolatopsis</taxon>
        <taxon>Amycolatopsis japonica group</taxon>
    </lineage>
</organism>
<dbReference type="InterPro" id="IPR037185">
    <property type="entry name" value="EmrE-like"/>
</dbReference>
<dbReference type="GO" id="GO:0016020">
    <property type="term" value="C:membrane"/>
    <property type="evidence" value="ECO:0007669"/>
    <property type="project" value="UniProtKB-SubCell"/>
</dbReference>
<evidence type="ECO:0000256" key="6">
    <source>
        <dbReference type="SAM" id="Phobius"/>
    </source>
</evidence>
<evidence type="ECO:0000313" key="8">
    <source>
        <dbReference type="EMBL" id="AIG77655.1"/>
    </source>
</evidence>
<dbReference type="KEGG" id="aja:AJAP_24030"/>
<evidence type="ECO:0000256" key="1">
    <source>
        <dbReference type="ARBA" id="ARBA00004141"/>
    </source>
</evidence>
<keyword evidence="4 6" id="KW-1133">Transmembrane helix</keyword>
<feature type="transmembrane region" description="Helical" evidence="6">
    <location>
        <begin position="288"/>
        <end position="304"/>
    </location>
</feature>
<feature type="transmembrane region" description="Helical" evidence="6">
    <location>
        <begin position="233"/>
        <end position="252"/>
    </location>
</feature>
<feature type="transmembrane region" description="Helical" evidence="6">
    <location>
        <begin position="57"/>
        <end position="78"/>
    </location>
</feature>
<evidence type="ECO:0000313" key="9">
    <source>
        <dbReference type="Proteomes" id="UP000028492"/>
    </source>
</evidence>
<comment type="subcellular location">
    <subcellularLocation>
        <location evidence="1">Membrane</location>
        <topology evidence="1">Multi-pass membrane protein</topology>
    </subcellularLocation>
</comment>
<dbReference type="PANTHER" id="PTHR32322">
    <property type="entry name" value="INNER MEMBRANE TRANSPORTER"/>
    <property type="match status" value="1"/>
</dbReference>
<feature type="transmembrane region" description="Helical" evidence="6">
    <location>
        <begin position="90"/>
        <end position="110"/>
    </location>
</feature>
<dbReference type="EMBL" id="CP008953">
    <property type="protein sequence ID" value="AIG77655.1"/>
    <property type="molecule type" value="Genomic_DNA"/>
</dbReference>
<proteinExistence type="inferred from homology"/>